<evidence type="ECO:0000256" key="5">
    <source>
        <dbReference type="ARBA" id="ARBA00022691"/>
    </source>
</evidence>
<feature type="transmembrane region" description="Helical" evidence="9">
    <location>
        <begin position="816"/>
        <end position="836"/>
    </location>
</feature>
<dbReference type="EC" id="2.1.1.33" evidence="2"/>
<dbReference type="InterPro" id="IPR012292">
    <property type="entry name" value="Globin/Proto"/>
</dbReference>
<evidence type="ECO:0000256" key="8">
    <source>
        <dbReference type="SAM" id="MobiDB-lite"/>
    </source>
</evidence>
<dbReference type="Gene3D" id="1.10.490.10">
    <property type="entry name" value="Globins"/>
    <property type="match status" value="2"/>
</dbReference>
<feature type="transmembrane region" description="Helical" evidence="9">
    <location>
        <begin position="899"/>
        <end position="917"/>
    </location>
</feature>
<dbReference type="Gene3D" id="3.40.50.150">
    <property type="entry name" value="Vaccinia Virus protein VP39"/>
    <property type="match status" value="1"/>
</dbReference>
<dbReference type="GO" id="GO:0005216">
    <property type="term" value="F:monoatomic ion channel activity"/>
    <property type="evidence" value="ECO:0007669"/>
    <property type="project" value="InterPro"/>
</dbReference>
<keyword evidence="4" id="KW-0808">Transferase</keyword>
<dbReference type="GO" id="GO:0098703">
    <property type="term" value="P:calcium ion import across plasma membrane"/>
    <property type="evidence" value="ECO:0007669"/>
    <property type="project" value="TreeGrafter"/>
</dbReference>
<dbReference type="SUPFAM" id="SSF46458">
    <property type="entry name" value="Globin-like"/>
    <property type="match status" value="2"/>
</dbReference>
<comment type="catalytic activity">
    <reaction evidence="1">
        <text>guanosine(46) in tRNA + S-adenosyl-L-methionine = N(7)-methylguanosine(46) in tRNA + S-adenosyl-L-homocysteine</text>
        <dbReference type="Rhea" id="RHEA:42708"/>
        <dbReference type="Rhea" id="RHEA-COMP:10188"/>
        <dbReference type="Rhea" id="RHEA-COMP:10189"/>
        <dbReference type="ChEBI" id="CHEBI:57856"/>
        <dbReference type="ChEBI" id="CHEBI:59789"/>
        <dbReference type="ChEBI" id="CHEBI:74269"/>
        <dbReference type="ChEBI" id="CHEBI:74480"/>
        <dbReference type="EC" id="2.1.1.33"/>
    </reaction>
</comment>
<dbReference type="InterPro" id="IPR029063">
    <property type="entry name" value="SAM-dependent_MTases_sf"/>
</dbReference>
<keyword evidence="6" id="KW-0819">tRNA processing</keyword>
<evidence type="ECO:0000256" key="2">
    <source>
        <dbReference type="ARBA" id="ARBA00011977"/>
    </source>
</evidence>
<evidence type="ECO:0000256" key="4">
    <source>
        <dbReference type="ARBA" id="ARBA00022679"/>
    </source>
</evidence>
<evidence type="ECO:0000256" key="6">
    <source>
        <dbReference type="ARBA" id="ARBA00022694"/>
    </source>
</evidence>
<dbReference type="InterPro" id="IPR044399">
    <property type="entry name" value="Mb-like_M"/>
</dbReference>
<dbReference type="AlphaFoldDB" id="A0A1Q9DZE1"/>
<reference evidence="11 12" key="1">
    <citation type="submission" date="2016-02" db="EMBL/GenBank/DDBJ databases">
        <title>Genome analysis of coral dinoflagellate symbionts highlights evolutionary adaptations to a symbiotic lifestyle.</title>
        <authorList>
            <person name="Aranda M."/>
            <person name="Li Y."/>
            <person name="Liew Y.J."/>
            <person name="Baumgarten S."/>
            <person name="Simakov O."/>
            <person name="Wilson M."/>
            <person name="Piel J."/>
            <person name="Ashoor H."/>
            <person name="Bougouffa S."/>
            <person name="Bajic V.B."/>
            <person name="Ryu T."/>
            <person name="Ravasi T."/>
            <person name="Bayer T."/>
            <person name="Micklem G."/>
            <person name="Kim H."/>
            <person name="Bhak J."/>
            <person name="Lajeunesse T.C."/>
            <person name="Voolstra C.R."/>
        </authorList>
    </citation>
    <scope>NUCLEOTIDE SEQUENCE [LARGE SCALE GENOMIC DNA]</scope>
    <source>
        <strain evidence="11 12">CCMP2467</strain>
    </source>
</reference>
<dbReference type="OrthoDB" id="428543at2759"/>
<feature type="region of interest" description="Disordered" evidence="8">
    <location>
        <begin position="267"/>
        <end position="311"/>
    </location>
</feature>
<evidence type="ECO:0000256" key="3">
    <source>
        <dbReference type="ARBA" id="ARBA00022603"/>
    </source>
</evidence>
<gene>
    <name evidence="11" type="ORF">AK812_SmicGene16769</name>
</gene>
<feature type="transmembrane region" description="Helical" evidence="9">
    <location>
        <begin position="959"/>
        <end position="983"/>
    </location>
</feature>
<keyword evidence="3" id="KW-0489">Methyltransferase</keyword>
<evidence type="ECO:0000256" key="9">
    <source>
        <dbReference type="SAM" id="Phobius"/>
    </source>
</evidence>
<dbReference type="InterPro" id="IPR009050">
    <property type="entry name" value="Globin-like_sf"/>
</dbReference>
<dbReference type="InterPro" id="IPR003358">
    <property type="entry name" value="tRNA_(Gua-N-7)_MeTrfase_Trmb"/>
</dbReference>
<keyword evidence="9" id="KW-0472">Membrane</keyword>
<evidence type="ECO:0000313" key="12">
    <source>
        <dbReference type="Proteomes" id="UP000186817"/>
    </source>
</evidence>
<comment type="caution">
    <text evidence="11">The sequence shown here is derived from an EMBL/GenBank/DDBJ whole genome shotgun (WGS) entry which is preliminary data.</text>
</comment>
<keyword evidence="7" id="KW-0677">Repeat</keyword>
<feature type="domain" description="Globin" evidence="10">
    <location>
        <begin position="144"/>
        <end position="231"/>
    </location>
</feature>
<keyword evidence="5" id="KW-0949">S-adenosyl-L-methionine</keyword>
<proteinExistence type="predicted"/>
<feature type="compositionally biased region" description="Low complexity" evidence="8">
    <location>
        <begin position="297"/>
        <end position="311"/>
    </location>
</feature>
<dbReference type="CDD" id="cd01040">
    <property type="entry name" value="Mb-like"/>
    <property type="match status" value="1"/>
</dbReference>
<dbReference type="InterPro" id="IPR000971">
    <property type="entry name" value="Globin"/>
</dbReference>
<dbReference type="Pfam" id="PF02390">
    <property type="entry name" value="Methyltransf_4"/>
    <property type="match status" value="1"/>
</dbReference>
<organism evidence="11 12">
    <name type="scientific">Symbiodinium microadriaticum</name>
    <name type="common">Dinoflagellate</name>
    <name type="synonym">Zooxanthella microadriatica</name>
    <dbReference type="NCBI Taxonomy" id="2951"/>
    <lineage>
        <taxon>Eukaryota</taxon>
        <taxon>Sar</taxon>
        <taxon>Alveolata</taxon>
        <taxon>Dinophyceae</taxon>
        <taxon>Suessiales</taxon>
        <taxon>Symbiodiniaceae</taxon>
        <taxon>Symbiodinium</taxon>
    </lineage>
</organism>
<feature type="transmembrane region" description="Helical" evidence="9">
    <location>
        <begin position="869"/>
        <end position="892"/>
    </location>
</feature>
<dbReference type="GO" id="GO:0005886">
    <property type="term" value="C:plasma membrane"/>
    <property type="evidence" value="ECO:0007669"/>
    <property type="project" value="TreeGrafter"/>
</dbReference>
<dbReference type="PANTHER" id="PTHR10582:SF2">
    <property type="entry name" value="INACTIVE"/>
    <property type="match status" value="1"/>
</dbReference>
<feature type="transmembrane region" description="Helical" evidence="9">
    <location>
        <begin position="728"/>
        <end position="747"/>
    </location>
</feature>
<dbReference type="GO" id="GO:0008176">
    <property type="term" value="F:tRNA (guanine(46)-N7)-methyltransferase activity"/>
    <property type="evidence" value="ECO:0007669"/>
    <property type="project" value="UniProtKB-EC"/>
</dbReference>
<dbReference type="EMBL" id="LSRX01000323">
    <property type="protein sequence ID" value="OLQ00545.1"/>
    <property type="molecule type" value="Genomic_DNA"/>
</dbReference>
<keyword evidence="9" id="KW-0812">Transmembrane</keyword>
<dbReference type="InterPro" id="IPR024862">
    <property type="entry name" value="TRPV"/>
</dbReference>
<evidence type="ECO:0000256" key="1">
    <source>
        <dbReference type="ARBA" id="ARBA00000142"/>
    </source>
</evidence>
<dbReference type="Proteomes" id="UP000186817">
    <property type="component" value="Unassembled WGS sequence"/>
</dbReference>
<keyword evidence="9" id="KW-1133">Transmembrane helix</keyword>
<sequence>MVFRKAQNLCLLRGDAGRIVPMHLKPASVSHVFINFPEPPHFSGDEAAESKSELLTSGFFSQLHRVLQQHGKLTILSDNWRAQIFSPEGETQNDEGDGLEDLPEEVNDETLDDLDLAADVCEDAQAAWEAFLEHYPSRQAAGEAIFASVFDVNPSLQVLFKTPTSVLSTKFVNGFSSVVSNAGDPASLKPLVETLGFQHMDFDINRQKIQHFRDAIVDLLEMDLGGTVTAAGKYGIAVLINYVGGACMFIRREYAARVRIIHSSWATATKSEEPEEEPEKKQEGSQSPEDGDEENPENSQAQAQGAEAAGNPASVPTGFFEMFMFNAAVMGYNSGQQWMDLILEQLDNIVKNIANTARVQEECSTLALRVDKFSAQVEFREFKSVAMSSLKACVADWGDEHEVAWDWLWGHLDRMLTELRGKPSTHTRRLGKFLENLSEEDAQEVRESVHQSFFKLAPAGQDYFKQSNTRLYFISQMVIDQSLRLYEEPDESIRQISELGLKHVGLSIPTEFFPPFVTAVTMAFSKVSTSEAITEAFRWSIALIGKVLASSTLVMKAVTTDDDVEFKKAIAIAPRGKRAAQILNITVGTQSISPLYWAIDNGSLKVAGAMFQDLLTIRADRTVYFYGCDALFQRHPDVLHYLIVHARSLIQPFLDGLIWRSRTTIEGQRRVNYYVKHLIQDADGNFSQALEWVAESQDAQLACHPVLLLVSDTIWDGLASRFFILDRFAYMFFLLLFILSQSFLQHLNGGSPDLPVRVATFSCRIVVYVGSLAQLLYLHARRLRSEIRDIRRGKENSITWCCMVPVPSYLLNVQNVLKFLLLLFLVLTCAVDPMIWCLANGGGELFTQNCSAGSRLQDAYSTLSMMTMLIYWLILSGLSILSMRLAAFALGCAQVLEELGLFLGALVFLILMFASSMSCLDHSSAAFTGMPKASISLWEISVGMFSLNRLEGVNKDPVLLLMLAVFVTLAVVFLLSLLVAQFLGVLLTRHEDMVGYARLKRCSVVVSTVRSLSGKRWADFLETLQLEEPLEFSEGDIGFAGGIQVTEPASDHPTSTETIVRFGGSASASMPWPESSDFQEDPYEVLERQILHLAKKTTAGAHDRDRYVRRLVRTLSQLLDENEQQLFLSAGPCIAKSAELYEHLFDIDVFCGTPDEHVGHTKQTTSYFDRLWTKGQHLNAGPFTMPDFADNSGHCQQLAVRAQEQKDTQEQLLKLQQAHAQSLARQEEMEGERQTEAESHEACARLLCAWRIGR</sequence>
<evidence type="ECO:0000259" key="10">
    <source>
        <dbReference type="Pfam" id="PF00042"/>
    </source>
</evidence>
<evidence type="ECO:0000256" key="7">
    <source>
        <dbReference type="ARBA" id="ARBA00022737"/>
    </source>
</evidence>
<dbReference type="Pfam" id="PF00042">
    <property type="entry name" value="Globin"/>
    <property type="match status" value="1"/>
</dbReference>
<accession>A0A1Q9DZE1</accession>
<evidence type="ECO:0000313" key="11">
    <source>
        <dbReference type="EMBL" id="OLQ00545.1"/>
    </source>
</evidence>
<dbReference type="GO" id="GO:0020037">
    <property type="term" value="F:heme binding"/>
    <property type="evidence" value="ECO:0007669"/>
    <property type="project" value="InterPro"/>
</dbReference>
<keyword evidence="12" id="KW-1185">Reference proteome</keyword>
<name>A0A1Q9DZE1_SYMMI</name>
<dbReference type="PANTHER" id="PTHR10582">
    <property type="entry name" value="TRANSIENT RECEPTOR POTENTIAL ION CHANNEL PROTEIN"/>
    <property type="match status" value="1"/>
</dbReference>
<dbReference type="GO" id="GO:0019825">
    <property type="term" value="F:oxygen binding"/>
    <property type="evidence" value="ECO:0007669"/>
    <property type="project" value="InterPro"/>
</dbReference>
<protein>
    <recommendedName>
        <fullName evidence="2">tRNA (guanine(46)-N(7))-methyltransferase</fullName>
        <ecNumber evidence="2">2.1.1.33</ecNumber>
    </recommendedName>
</protein>